<dbReference type="EMBL" id="SDMP01000016">
    <property type="protein sequence ID" value="RYR03397.1"/>
    <property type="molecule type" value="Genomic_DNA"/>
</dbReference>
<evidence type="ECO:0000256" key="1">
    <source>
        <dbReference type="RuleBase" id="RU367018"/>
    </source>
</evidence>
<keyword evidence="3" id="KW-1185">Reference proteome</keyword>
<dbReference type="GO" id="GO:0006355">
    <property type="term" value="P:regulation of DNA-templated transcription"/>
    <property type="evidence" value="ECO:0007669"/>
    <property type="project" value="UniProtKB-UniRule"/>
</dbReference>
<dbReference type="PANTHER" id="PTHR31669">
    <property type="entry name" value="PROTEIN FAR1-RELATED SEQUENCE 10-RELATED"/>
    <property type="match status" value="1"/>
</dbReference>
<name>A0A444YND0_ARAHY</name>
<dbReference type="GO" id="GO:0008270">
    <property type="term" value="F:zinc ion binding"/>
    <property type="evidence" value="ECO:0007669"/>
    <property type="project" value="UniProtKB-UniRule"/>
</dbReference>
<keyword evidence="1" id="KW-0479">Metal-binding</keyword>
<keyword evidence="1" id="KW-0862">Zinc</keyword>
<dbReference type="InterPro" id="IPR031052">
    <property type="entry name" value="FHY3/FAR1"/>
</dbReference>
<comment type="subcellular location">
    <subcellularLocation>
        <location evidence="1">Nucleus</location>
    </subcellularLocation>
</comment>
<sequence length="168" mass="19495">MLLDYEISKFQEWLEMMVSKLGLEDNQRVCDLYAMSKNWATTYICGHFFGGFRTTSRCERLHSMLGKFVHSCNNLRDFIEQFFHCISQMRSRECQTDLESVVGDLVLPSLLHTLERSAANILTREILSLQTDVDKGVQFEGLIMHTHINTWSKNARSIVRAFMDKGSF</sequence>
<dbReference type="Proteomes" id="UP000289738">
    <property type="component" value="Chromosome B06"/>
</dbReference>
<organism evidence="2 3">
    <name type="scientific">Arachis hypogaea</name>
    <name type="common">Peanut</name>
    <dbReference type="NCBI Taxonomy" id="3818"/>
    <lineage>
        <taxon>Eukaryota</taxon>
        <taxon>Viridiplantae</taxon>
        <taxon>Streptophyta</taxon>
        <taxon>Embryophyta</taxon>
        <taxon>Tracheophyta</taxon>
        <taxon>Spermatophyta</taxon>
        <taxon>Magnoliopsida</taxon>
        <taxon>eudicotyledons</taxon>
        <taxon>Gunneridae</taxon>
        <taxon>Pentapetalae</taxon>
        <taxon>rosids</taxon>
        <taxon>fabids</taxon>
        <taxon>Fabales</taxon>
        <taxon>Fabaceae</taxon>
        <taxon>Papilionoideae</taxon>
        <taxon>50 kb inversion clade</taxon>
        <taxon>dalbergioids sensu lato</taxon>
        <taxon>Dalbergieae</taxon>
        <taxon>Pterocarpus clade</taxon>
        <taxon>Arachis</taxon>
    </lineage>
</organism>
<evidence type="ECO:0000313" key="3">
    <source>
        <dbReference type="Proteomes" id="UP000289738"/>
    </source>
</evidence>
<proteinExistence type="inferred from homology"/>
<comment type="function">
    <text evidence="1">Putative transcription activator involved in regulating light control of development.</text>
</comment>
<protein>
    <recommendedName>
        <fullName evidence="1">Protein FAR1-RELATED SEQUENCE</fullName>
    </recommendedName>
</protein>
<gene>
    <name evidence="2" type="ORF">Ahy_B06g082317</name>
</gene>
<keyword evidence="1" id="KW-0539">Nucleus</keyword>
<accession>A0A444YND0</accession>
<dbReference type="PANTHER" id="PTHR31669:SF292">
    <property type="entry name" value="OS02G0262500 PROTEIN"/>
    <property type="match status" value="1"/>
</dbReference>
<dbReference type="AlphaFoldDB" id="A0A444YND0"/>
<comment type="caution">
    <text evidence="2">The sequence shown here is derived from an EMBL/GenBank/DDBJ whole genome shotgun (WGS) entry which is preliminary data.</text>
</comment>
<dbReference type="GO" id="GO:0005634">
    <property type="term" value="C:nucleus"/>
    <property type="evidence" value="ECO:0007669"/>
    <property type="project" value="UniProtKB-SubCell"/>
</dbReference>
<comment type="similarity">
    <text evidence="1">Belongs to the FHY3/FAR1 family.</text>
</comment>
<evidence type="ECO:0000313" key="2">
    <source>
        <dbReference type="EMBL" id="RYR03397.1"/>
    </source>
</evidence>
<keyword evidence="1" id="KW-0863">Zinc-finger</keyword>
<reference evidence="2 3" key="1">
    <citation type="submission" date="2019-01" db="EMBL/GenBank/DDBJ databases">
        <title>Sequencing of cultivated peanut Arachis hypogaea provides insights into genome evolution and oil improvement.</title>
        <authorList>
            <person name="Chen X."/>
        </authorList>
    </citation>
    <scope>NUCLEOTIDE SEQUENCE [LARGE SCALE GENOMIC DNA]</scope>
    <source>
        <strain evidence="3">cv. Fuhuasheng</strain>
        <tissue evidence="2">Leaves</tissue>
    </source>
</reference>